<feature type="region of interest" description="Disordered" evidence="1">
    <location>
        <begin position="1"/>
        <end position="32"/>
    </location>
</feature>
<keyword evidence="3" id="KW-1185">Reference proteome</keyword>
<evidence type="ECO:0000313" key="3">
    <source>
        <dbReference type="Proteomes" id="UP001500190"/>
    </source>
</evidence>
<protein>
    <submittedName>
        <fullName evidence="2">Uncharacterized protein</fullName>
    </submittedName>
</protein>
<proteinExistence type="predicted"/>
<reference evidence="2 3" key="1">
    <citation type="journal article" date="2019" name="Int. J. Syst. Evol. Microbiol.">
        <title>The Global Catalogue of Microorganisms (GCM) 10K type strain sequencing project: providing services to taxonomists for standard genome sequencing and annotation.</title>
        <authorList>
            <consortium name="The Broad Institute Genomics Platform"/>
            <consortium name="The Broad Institute Genome Sequencing Center for Infectious Disease"/>
            <person name="Wu L."/>
            <person name="Ma J."/>
        </authorList>
    </citation>
    <scope>NUCLEOTIDE SEQUENCE [LARGE SCALE GENOMIC DNA]</scope>
    <source>
        <strain evidence="2 3">JCM 14304</strain>
    </source>
</reference>
<organism evidence="2 3">
    <name type="scientific">Kribbella karoonensis</name>
    <dbReference type="NCBI Taxonomy" id="324851"/>
    <lineage>
        <taxon>Bacteria</taxon>
        <taxon>Bacillati</taxon>
        <taxon>Actinomycetota</taxon>
        <taxon>Actinomycetes</taxon>
        <taxon>Propionibacteriales</taxon>
        <taxon>Kribbellaceae</taxon>
        <taxon>Kribbella</taxon>
    </lineage>
</organism>
<evidence type="ECO:0000313" key="2">
    <source>
        <dbReference type="EMBL" id="GAA1586198.1"/>
    </source>
</evidence>
<comment type="caution">
    <text evidence="2">The sequence shown here is derived from an EMBL/GenBank/DDBJ whole genome shotgun (WGS) entry which is preliminary data.</text>
</comment>
<gene>
    <name evidence="2" type="ORF">GCM10009742_34980</name>
</gene>
<name>A0ABN2DTF6_9ACTN</name>
<dbReference type="Proteomes" id="UP001500190">
    <property type="component" value="Unassembled WGS sequence"/>
</dbReference>
<sequence>MDEDRPDLGVRAAGLHRPVGDQRDPIAGARDGQATAQRLTAFRGPGNDGVSEIVVVVAADPVQVRNRYALIPQLCVHVEGTQSNAKL</sequence>
<dbReference type="EMBL" id="BAAAND010000006">
    <property type="protein sequence ID" value="GAA1586198.1"/>
    <property type="molecule type" value="Genomic_DNA"/>
</dbReference>
<accession>A0ABN2DTF6</accession>
<evidence type="ECO:0000256" key="1">
    <source>
        <dbReference type="SAM" id="MobiDB-lite"/>
    </source>
</evidence>